<keyword evidence="1" id="KW-0732">Signal</keyword>
<keyword evidence="3" id="KW-1185">Reference proteome</keyword>
<accession>A0ABS2JX33</accession>
<dbReference type="RefSeq" id="WP_204638095.1">
    <property type="nucleotide sequence ID" value="NZ_CP183983.1"/>
</dbReference>
<evidence type="ECO:0000313" key="2">
    <source>
        <dbReference type="EMBL" id="MBM7123573.1"/>
    </source>
</evidence>
<proteinExistence type="predicted"/>
<feature type="signal peptide" evidence="1">
    <location>
        <begin position="1"/>
        <end position="24"/>
    </location>
</feature>
<gene>
    <name evidence="2" type="ORF">ISP20_20580</name>
</gene>
<organism evidence="2 3">
    <name type="scientific">Dyella kyungheensis</name>
    <dbReference type="NCBI Taxonomy" id="1242174"/>
    <lineage>
        <taxon>Bacteria</taxon>
        <taxon>Pseudomonadati</taxon>
        <taxon>Pseudomonadota</taxon>
        <taxon>Gammaproteobacteria</taxon>
        <taxon>Lysobacterales</taxon>
        <taxon>Rhodanobacteraceae</taxon>
        <taxon>Dyella</taxon>
    </lineage>
</organism>
<dbReference type="EMBL" id="JADIKC010000013">
    <property type="protein sequence ID" value="MBM7123573.1"/>
    <property type="molecule type" value="Genomic_DNA"/>
</dbReference>
<evidence type="ECO:0000313" key="3">
    <source>
        <dbReference type="Proteomes" id="UP001430065"/>
    </source>
</evidence>
<dbReference type="Proteomes" id="UP001430065">
    <property type="component" value="Unassembled WGS sequence"/>
</dbReference>
<sequence length="95" mass="10126">MNVKAIITGIVLAAAVAAPFATMAQDGGPVVDIGYRHGNLRNAQQNIVQAWQLVSDAQIDNDDRLGGHAARAKALLTQADEELRLAADAANRNHW</sequence>
<protein>
    <recommendedName>
        <fullName evidence="4">SoxXA-binding protein SoxK</fullName>
    </recommendedName>
</protein>
<comment type="caution">
    <text evidence="2">The sequence shown here is derived from an EMBL/GenBank/DDBJ whole genome shotgun (WGS) entry which is preliminary data.</text>
</comment>
<feature type="chain" id="PRO_5045283906" description="SoxXA-binding protein SoxK" evidence="1">
    <location>
        <begin position="25"/>
        <end position="95"/>
    </location>
</feature>
<name>A0ABS2JX33_9GAMM</name>
<evidence type="ECO:0000256" key="1">
    <source>
        <dbReference type="SAM" id="SignalP"/>
    </source>
</evidence>
<evidence type="ECO:0008006" key="4">
    <source>
        <dbReference type="Google" id="ProtNLM"/>
    </source>
</evidence>
<reference evidence="2 3" key="1">
    <citation type="submission" date="2020-10" db="EMBL/GenBank/DDBJ databases">
        <title>Phylogeny of dyella-like bacteria.</title>
        <authorList>
            <person name="Fu J."/>
        </authorList>
    </citation>
    <scope>NUCLEOTIDE SEQUENCE [LARGE SCALE GENOMIC DNA]</scope>
    <source>
        <strain evidence="2 3">THG-B117</strain>
    </source>
</reference>